<evidence type="ECO:0000313" key="1">
    <source>
        <dbReference type="EMBL" id="KAH0821794.1"/>
    </source>
</evidence>
<protein>
    <submittedName>
        <fullName evidence="2">Uncharacterized protein</fullName>
    </submittedName>
</protein>
<evidence type="ECO:0000313" key="3">
    <source>
        <dbReference type="Proteomes" id="UP000719412"/>
    </source>
</evidence>
<dbReference type="Proteomes" id="UP000719412">
    <property type="component" value="Unassembled WGS sequence"/>
</dbReference>
<dbReference type="EMBL" id="JABDTM020004517">
    <property type="protein sequence ID" value="KAH0822062.1"/>
    <property type="molecule type" value="Genomic_DNA"/>
</dbReference>
<reference evidence="2" key="1">
    <citation type="journal article" date="2020" name="J Insects Food Feed">
        <title>The yellow mealworm (Tenebrio molitor) genome: a resource for the emerging insects as food and feed industry.</title>
        <authorList>
            <person name="Eriksson T."/>
            <person name="Andere A."/>
            <person name="Kelstrup H."/>
            <person name="Emery V."/>
            <person name="Picard C."/>
        </authorList>
    </citation>
    <scope>NUCLEOTIDE SEQUENCE</scope>
    <source>
        <strain evidence="2">Stoneville</strain>
        <tissue evidence="2">Whole head</tissue>
    </source>
</reference>
<organism evidence="2 3">
    <name type="scientific">Tenebrio molitor</name>
    <name type="common">Yellow mealworm beetle</name>
    <dbReference type="NCBI Taxonomy" id="7067"/>
    <lineage>
        <taxon>Eukaryota</taxon>
        <taxon>Metazoa</taxon>
        <taxon>Ecdysozoa</taxon>
        <taxon>Arthropoda</taxon>
        <taxon>Hexapoda</taxon>
        <taxon>Insecta</taxon>
        <taxon>Pterygota</taxon>
        <taxon>Neoptera</taxon>
        <taxon>Endopterygota</taxon>
        <taxon>Coleoptera</taxon>
        <taxon>Polyphaga</taxon>
        <taxon>Cucujiformia</taxon>
        <taxon>Tenebrionidae</taxon>
        <taxon>Tenebrio</taxon>
    </lineage>
</organism>
<dbReference type="AlphaFoldDB" id="A0A8J6HWY2"/>
<accession>A0A8J6HWY2</accession>
<dbReference type="EMBL" id="JABDTM020006103">
    <property type="protein sequence ID" value="KAH0821794.1"/>
    <property type="molecule type" value="Genomic_DNA"/>
</dbReference>
<evidence type="ECO:0000313" key="2">
    <source>
        <dbReference type="EMBL" id="KAH0822062.1"/>
    </source>
</evidence>
<comment type="caution">
    <text evidence="2">The sequence shown here is derived from an EMBL/GenBank/DDBJ whole genome shotgun (WGS) entry which is preliminary data.</text>
</comment>
<keyword evidence="3" id="KW-1185">Reference proteome</keyword>
<sequence length="103" mass="11318">MALWSGVRPSMSRALGLAPRFRRSSSVSEHCDRAARCKGVCFLWFSQENWAPASIRRRAHSASPSSAARWSGVSLSVPYWTLTAAPWLNRRATISEAPKAAAT</sequence>
<gene>
    <name evidence="2" type="ORF">GEV33_000729</name>
    <name evidence="1" type="ORF">GEV33_000997</name>
</gene>
<reference evidence="2" key="2">
    <citation type="submission" date="2021-08" db="EMBL/GenBank/DDBJ databases">
        <authorList>
            <person name="Eriksson T."/>
        </authorList>
    </citation>
    <scope>NUCLEOTIDE SEQUENCE</scope>
    <source>
        <strain evidence="2">Stoneville</strain>
        <tissue evidence="2">Whole head</tissue>
    </source>
</reference>
<name>A0A8J6HWY2_TENMO</name>
<proteinExistence type="predicted"/>